<dbReference type="GO" id="GO:0046677">
    <property type="term" value="P:response to antibiotic"/>
    <property type="evidence" value="ECO:0007669"/>
    <property type="project" value="UniProtKB-KW"/>
</dbReference>
<dbReference type="InterPro" id="IPR027417">
    <property type="entry name" value="P-loop_NTPase"/>
</dbReference>
<dbReference type="SUPFAM" id="SSF52540">
    <property type="entry name" value="P-loop containing nucleoside triphosphate hydrolases"/>
    <property type="match status" value="1"/>
</dbReference>
<comment type="similarity">
    <text evidence="7">Belongs to the ABC transporter superfamily. Macrolide exporter (TC 3.A.1.122) family.</text>
</comment>
<dbReference type="InterPro" id="IPR017911">
    <property type="entry name" value="MacB-like_ATP-bd"/>
</dbReference>
<organism evidence="9 10">
    <name type="scientific">Vandammella animalimorsus</name>
    <dbReference type="NCBI Taxonomy" id="2029117"/>
    <lineage>
        <taxon>Bacteria</taxon>
        <taxon>Pseudomonadati</taxon>
        <taxon>Pseudomonadota</taxon>
        <taxon>Betaproteobacteria</taxon>
        <taxon>Burkholderiales</taxon>
        <taxon>Comamonadaceae</taxon>
        <taxon>Vandammella</taxon>
    </lineage>
</organism>
<dbReference type="GO" id="GO:0016887">
    <property type="term" value="F:ATP hydrolysis activity"/>
    <property type="evidence" value="ECO:0007669"/>
    <property type="project" value="InterPro"/>
</dbReference>
<evidence type="ECO:0000256" key="5">
    <source>
        <dbReference type="ARBA" id="ARBA00022989"/>
    </source>
</evidence>
<dbReference type="GO" id="GO:0098796">
    <property type="term" value="C:membrane protein complex"/>
    <property type="evidence" value="ECO:0007669"/>
    <property type="project" value="UniProtKB-ARBA"/>
</dbReference>
<keyword evidence="1" id="KW-0813">Transport</keyword>
<dbReference type="InterPro" id="IPR003593">
    <property type="entry name" value="AAA+_ATPase"/>
</dbReference>
<name>A0A2A2AKM7_9BURK</name>
<dbReference type="GO" id="GO:0022857">
    <property type="term" value="F:transmembrane transporter activity"/>
    <property type="evidence" value="ECO:0007669"/>
    <property type="project" value="TreeGrafter"/>
</dbReference>
<dbReference type="Pfam" id="PF00005">
    <property type="entry name" value="ABC_tran"/>
    <property type="match status" value="1"/>
</dbReference>
<accession>A0A2A2AKM7</accession>
<evidence type="ECO:0000256" key="2">
    <source>
        <dbReference type="ARBA" id="ARBA00022475"/>
    </source>
</evidence>
<dbReference type="InterPro" id="IPR017871">
    <property type="entry name" value="ABC_transporter-like_CS"/>
</dbReference>
<dbReference type="AlphaFoldDB" id="A0A2A2AKM7"/>
<reference evidence="9 10" key="1">
    <citation type="submission" date="2017-08" db="EMBL/GenBank/DDBJ databases">
        <title>WGS of Clinical strains of the CDC Group NO-1 linked to zoonotic infections in humans.</title>
        <authorList>
            <person name="Bernier A.-M."/>
            <person name="Bernard K."/>
        </authorList>
    </citation>
    <scope>NUCLEOTIDE SEQUENCE [LARGE SCALE GENOMIC DNA]</scope>
    <source>
        <strain evidence="9 10">NML79-0751</strain>
    </source>
</reference>
<keyword evidence="5" id="KW-1133">Transmembrane helix</keyword>
<dbReference type="PROSITE" id="PS00211">
    <property type="entry name" value="ABC_TRANSPORTER_1"/>
    <property type="match status" value="1"/>
</dbReference>
<keyword evidence="6" id="KW-0046">Antibiotic resistance</keyword>
<keyword evidence="5" id="KW-0812">Transmembrane</keyword>
<dbReference type="EMBL" id="NSJD01000023">
    <property type="protein sequence ID" value="PAT39120.1"/>
    <property type="molecule type" value="Genomic_DNA"/>
</dbReference>
<dbReference type="PROSITE" id="PS50893">
    <property type="entry name" value="ABC_TRANSPORTER_2"/>
    <property type="match status" value="1"/>
</dbReference>
<sequence length="253" mass="27514">MSEIERRPAPCVASLRQVGKRYRMGQATVVALDAVNLDIERGCITVVAGPSGCGKSTLLHMVGLLDRPDEGRVSVDGHDPAALHDDALSRFRGRHIGFVFQSFNLLPVLSALENVEYPMRLGQLSRAERLARARQMLAAVGLTDKAGHRPDELSGGQRQRVAIARALANQPPIVIADEPTANLDRQTGASIIALLRQMQAEMGCSILLSSHDPAVIEMADVRVNLLDGRVLDIKDTRHKARYPRADAALQVQP</sequence>
<dbReference type="PANTHER" id="PTHR24220">
    <property type="entry name" value="IMPORT ATP-BINDING PROTEIN"/>
    <property type="match status" value="1"/>
</dbReference>
<proteinExistence type="inferred from homology"/>
<protein>
    <submittedName>
        <fullName evidence="9">ABC transporter</fullName>
    </submittedName>
</protein>
<dbReference type="CDD" id="cd03255">
    <property type="entry name" value="ABC_MJ0796_LolCDE_FtsE"/>
    <property type="match status" value="1"/>
</dbReference>
<evidence type="ECO:0000256" key="6">
    <source>
        <dbReference type="ARBA" id="ARBA00023251"/>
    </source>
</evidence>
<keyword evidence="2" id="KW-1003">Cell membrane</keyword>
<evidence type="ECO:0000256" key="4">
    <source>
        <dbReference type="ARBA" id="ARBA00022840"/>
    </source>
</evidence>
<dbReference type="RefSeq" id="WP_095557616.1">
    <property type="nucleotide sequence ID" value="NZ_NSJD01000023.1"/>
</dbReference>
<feature type="domain" description="ABC transporter" evidence="8">
    <location>
        <begin position="13"/>
        <end position="252"/>
    </location>
</feature>
<evidence type="ECO:0000259" key="8">
    <source>
        <dbReference type="PROSITE" id="PS50893"/>
    </source>
</evidence>
<keyword evidence="5" id="KW-0472">Membrane</keyword>
<dbReference type="SMART" id="SM00382">
    <property type="entry name" value="AAA"/>
    <property type="match status" value="1"/>
</dbReference>
<dbReference type="GO" id="GO:0005886">
    <property type="term" value="C:plasma membrane"/>
    <property type="evidence" value="ECO:0007669"/>
    <property type="project" value="TreeGrafter"/>
</dbReference>
<evidence type="ECO:0000256" key="7">
    <source>
        <dbReference type="ARBA" id="ARBA00038388"/>
    </source>
</evidence>
<gene>
    <name evidence="9" type="ORF">CK623_11740</name>
</gene>
<evidence type="ECO:0000313" key="10">
    <source>
        <dbReference type="Proteomes" id="UP000218644"/>
    </source>
</evidence>
<evidence type="ECO:0000256" key="3">
    <source>
        <dbReference type="ARBA" id="ARBA00022741"/>
    </source>
</evidence>
<keyword evidence="3" id="KW-0547">Nucleotide-binding</keyword>
<dbReference type="GO" id="GO:0005524">
    <property type="term" value="F:ATP binding"/>
    <property type="evidence" value="ECO:0007669"/>
    <property type="project" value="UniProtKB-KW"/>
</dbReference>
<dbReference type="Gene3D" id="3.40.50.300">
    <property type="entry name" value="P-loop containing nucleotide triphosphate hydrolases"/>
    <property type="match status" value="1"/>
</dbReference>
<comment type="caution">
    <text evidence="9">The sequence shown here is derived from an EMBL/GenBank/DDBJ whole genome shotgun (WGS) entry which is preliminary data.</text>
</comment>
<dbReference type="InterPro" id="IPR015854">
    <property type="entry name" value="ABC_transpr_LolD-like"/>
</dbReference>
<dbReference type="Proteomes" id="UP000218644">
    <property type="component" value="Unassembled WGS sequence"/>
</dbReference>
<dbReference type="FunFam" id="3.40.50.300:FF:000032">
    <property type="entry name" value="Export ABC transporter ATP-binding protein"/>
    <property type="match status" value="1"/>
</dbReference>
<evidence type="ECO:0000313" key="9">
    <source>
        <dbReference type="EMBL" id="PAT39120.1"/>
    </source>
</evidence>
<keyword evidence="4" id="KW-0067">ATP-binding</keyword>
<evidence type="ECO:0000256" key="1">
    <source>
        <dbReference type="ARBA" id="ARBA00022448"/>
    </source>
</evidence>
<dbReference type="InterPro" id="IPR003439">
    <property type="entry name" value="ABC_transporter-like_ATP-bd"/>
</dbReference>